<sequence length="84" mass="10162">MSQDREHLITQHNTNHEKSWWLSLRGFVIFIVLIAIGYYLFEKHRAHLFNVLPLVLLLLCPLMHFFMHGTHHHHHNEKSQEEKD</sequence>
<keyword evidence="1" id="KW-0812">Transmembrane</keyword>
<organism evidence="2 3">
    <name type="scientific">Legionella anisa</name>
    <dbReference type="NCBI Taxonomy" id="28082"/>
    <lineage>
        <taxon>Bacteria</taxon>
        <taxon>Pseudomonadati</taxon>
        <taxon>Pseudomonadota</taxon>
        <taxon>Gammaproteobacteria</taxon>
        <taxon>Legionellales</taxon>
        <taxon>Legionellaceae</taxon>
        <taxon>Legionella</taxon>
    </lineage>
</organism>
<keyword evidence="1" id="KW-1133">Transmembrane helix</keyword>
<comment type="caution">
    <text evidence="2">The sequence shown here is derived from an EMBL/GenBank/DDBJ whole genome shotgun (WGS) entry which is preliminary data.</text>
</comment>
<feature type="transmembrane region" description="Helical" evidence="1">
    <location>
        <begin position="48"/>
        <end position="67"/>
    </location>
</feature>
<evidence type="ECO:0000256" key="1">
    <source>
        <dbReference type="SAM" id="Phobius"/>
    </source>
</evidence>
<evidence type="ECO:0000313" key="2">
    <source>
        <dbReference type="EMBL" id="PNL73977.1"/>
    </source>
</evidence>
<dbReference type="InterPro" id="IPR021682">
    <property type="entry name" value="DUF2933"/>
</dbReference>
<keyword evidence="3" id="KW-1185">Reference proteome</keyword>
<reference evidence="2" key="1">
    <citation type="submission" date="2017-12" db="EMBL/GenBank/DDBJ databases">
        <title>FDA dAtabase for Regulatory Grade micrObial Sequences (FDA-ARGOS): Supporting development and validation of Infectious Disease Dx tests.</title>
        <authorList>
            <person name="Kerrigan L."/>
            <person name="Tallon L.J."/>
            <person name="Sadzewicz L."/>
            <person name="Sengamalay N."/>
            <person name="Ott S."/>
            <person name="Godinez A."/>
            <person name="Nagaraj S."/>
            <person name="Vavikolanu K."/>
            <person name="Vyas G."/>
            <person name="Nadendla S."/>
            <person name="Aluvathingal J."/>
            <person name="Sichtig H."/>
        </authorList>
    </citation>
    <scope>NUCLEOTIDE SEQUENCE [LARGE SCALE GENOMIC DNA]</scope>
    <source>
        <strain evidence="2">FDAARGOS_200</strain>
    </source>
</reference>
<proteinExistence type="predicted"/>
<feature type="transmembrane region" description="Helical" evidence="1">
    <location>
        <begin position="20"/>
        <end position="41"/>
    </location>
</feature>
<evidence type="ECO:0000313" key="3">
    <source>
        <dbReference type="Proteomes" id="UP000192511"/>
    </source>
</evidence>
<dbReference type="Proteomes" id="UP000192511">
    <property type="component" value="Unassembled WGS sequence"/>
</dbReference>
<dbReference type="Pfam" id="PF11666">
    <property type="entry name" value="DUF2933"/>
    <property type="match status" value="1"/>
</dbReference>
<dbReference type="EMBL" id="NBTX02000001">
    <property type="protein sequence ID" value="PNL73977.1"/>
    <property type="molecule type" value="Genomic_DNA"/>
</dbReference>
<name>A0AAX0WZU8_9GAMM</name>
<keyword evidence="1" id="KW-0472">Membrane</keyword>
<protein>
    <submittedName>
        <fullName evidence="2">DUF2933 domain-containing protein</fullName>
    </submittedName>
</protein>
<gene>
    <name evidence="2" type="ORF">A6J39_000555</name>
</gene>
<dbReference type="AlphaFoldDB" id="A0AAX0WZU8"/>
<accession>A0AAX0WZU8</accession>